<keyword evidence="12" id="KW-1185">Reference proteome</keyword>
<accession>A0A9P0MTL6</accession>
<evidence type="ECO:0000256" key="1">
    <source>
        <dbReference type="ARBA" id="ARBA00004496"/>
    </source>
</evidence>
<dbReference type="SUPFAM" id="SSF54211">
    <property type="entry name" value="Ribosomal protein S5 domain 2-like"/>
    <property type="match status" value="1"/>
</dbReference>
<sequence>MELLNDQGLRLDGRKPDELRLIKCKLGIFTHTDGSAFVEQGNTKVIAVVYGPHEVRNVHRAKTSADGAFVNCQYSMAAFSMSERKKRNRGDRKSTEATIHLHQTLAAVIRTELMPKSQIDVFIEVLQSDGGNFAASVNAATLALIDAGIPLREYVIACTASLGTGNVPMVDISNLEESLGGPTLTVAVLPRSSQIALVEMSQRFHLDFLEPVLKMAMKGCDYTFKVLDMAVESYLSEIGKPNNWGQA</sequence>
<organism evidence="11 12">
    <name type="scientific">Nezara viridula</name>
    <name type="common">Southern green stink bug</name>
    <name type="synonym">Cimex viridulus</name>
    <dbReference type="NCBI Taxonomy" id="85310"/>
    <lineage>
        <taxon>Eukaryota</taxon>
        <taxon>Metazoa</taxon>
        <taxon>Ecdysozoa</taxon>
        <taxon>Arthropoda</taxon>
        <taxon>Hexapoda</taxon>
        <taxon>Insecta</taxon>
        <taxon>Pterygota</taxon>
        <taxon>Neoptera</taxon>
        <taxon>Paraneoptera</taxon>
        <taxon>Hemiptera</taxon>
        <taxon>Heteroptera</taxon>
        <taxon>Panheteroptera</taxon>
        <taxon>Pentatomomorpha</taxon>
        <taxon>Pentatomoidea</taxon>
        <taxon>Pentatomidae</taxon>
        <taxon>Pentatominae</taxon>
        <taxon>Nezara</taxon>
    </lineage>
</organism>
<evidence type="ECO:0000256" key="2">
    <source>
        <dbReference type="ARBA" id="ARBA00004604"/>
    </source>
</evidence>
<dbReference type="CDD" id="cd11370">
    <property type="entry name" value="RNase_PH_RRP41"/>
    <property type="match status" value="1"/>
</dbReference>
<evidence type="ECO:0000256" key="3">
    <source>
        <dbReference type="ARBA" id="ARBA00006678"/>
    </source>
</evidence>
<dbReference type="InterPro" id="IPR036345">
    <property type="entry name" value="ExoRNase_PH_dom2_sf"/>
</dbReference>
<evidence type="ECO:0000256" key="7">
    <source>
        <dbReference type="ARBA" id="ARBA00062379"/>
    </source>
</evidence>
<dbReference type="GO" id="GO:0000177">
    <property type="term" value="C:cytoplasmic exosome (RNase complex)"/>
    <property type="evidence" value="ECO:0007669"/>
    <property type="project" value="TreeGrafter"/>
</dbReference>
<evidence type="ECO:0000313" key="12">
    <source>
        <dbReference type="Proteomes" id="UP001152798"/>
    </source>
</evidence>
<dbReference type="InterPro" id="IPR050080">
    <property type="entry name" value="RNase_PH"/>
</dbReference>
<dbReference type="GO" id="GO:0016075">
    <property type="term" value="P:rRNA catabolic process"/>
    <property type="evidence" value="ECO:0007669"/>
    <property type="project" value="TreeGrafter"/>
</dbReference>
<feature type="domain" description="Exoribonuclease phosphorolytic" evidence="10">
    <location>
        <begin position="154"/>
        <end position="219"/>
    </location>
</feature>
<dbReference type="InterPro" id="IPR027408">
    <property type="entry name" value="PNPase/RNase_PH_dom_sf"/>
</dbReference>
<evidence type="ECO:0000256" key="5">
    <source>
        <dbReference type="ARBA" id="ARBA00022835"/>
    </source>
</evidence>
<dbReference type="GO" id="GO:0003723">
    <property type="term" value="F:RNA binding"/>
    <property type="evidence" value="ECO:0007669"/>
    <property type="project" value="TreeGrafter"/>
</dbReference>
<feature type="domain" description="Exoribonuclease phosphorolytic" evidence="9">
    <location>
        <begin position="18"/>
        <end position="150"/>
    </location>
</feature>
<dbReference type="OrthoDB" id="27298at2759"/>
<dbReference type="InterPro" id="IPR015847">
    <property type="entry name" value="ExoRNase_PH_dom2"/>
</dbReference>
<dbReference type="GO" id="GO:0071051">
    <property type="term" value="P:poly(A)-dependent snoRNA 3'-end processing"/>
    <property type="evidence" value="ECO:0007669"/>
    <property type="project" value="TreeGrafter"/>
</dbReference>
<dbReference type="GO" id="GO:0034475">
    <property type="term" value="P:U4 snRNA 3'-end processing"/>
    <property type="evidence" value="ECO:0007669"/>
    <property type="project" value="TreeGrafter"/>
</dbReference>
<evidence type="ECO:0000256" key="8">
    <source>
        <dbReference type="ARBA" id="ARBA00073078"/>
    </source>
</evidence>
<comment type="function">
    <text evidence="6">Non-catalytic component of the RNA exosome complex which has 3'-&gt;5' exoribonuclease activity and participates in a multitude of cellular RNA processing and degradation events.</text>
</comment>
<dbReference type="EMBL" id="OV725082">
    <property type="protein sequence ID" value="CAH1404544.1"/>
    <property type="molecule type" value="Genomic_DNA"/>
</dbReference>
<dbReference type="SUPFAM" id="SSF55666">
    <property type="entry name" value="Ribonuclease PH domain 2-like"/>
    <property type="match status" value="1"/>
</dbReference>
<dbReference type="GO" id="GO:0005730">
    <property type="term" value="C:nucleolus"/>
    <property type="evidence" value="ECO:0007669"/>
    <property type="project" value="UniProtKB-SubCell"/>
</dbReference>
<dbReference type="Gene3D" id="3.30.230.70">
    <property type="entry name" value="GHMP Kinase, N-terminal domain"/>
    <property type="match status" value="1"/>
</dbReference>
<dbReference type="InterPro" id="IPR020568">
    <property type="entry name" value="Ribosomal_Su5_D2-typ_SF"/>
</dbReference>
<evidence type="ECO:0000259" key="9">
    <source>
        <dbReference type="Pfam" id="PF01138"/>
    </source>
</evidence>
<comment type="subunit">
    <text evidence="7">Component of the RNA exosome complex.</text>
</comment>
<keyword evidence="4" id="KW-0963">Cytoplasm</keyword>
<dbReference type="AlphaFoldDB" id="A0A9P0MTL6"/>
<dbReference type="InterPro" id="IPR001247">
    <property type="entry name" value="ExoRNase_PH_dom1"/>
</dbReference>
<gene>
    <name evidence="11" type="ORF">NEZAVI_LOCUS12938</name>
</gene>
<dbReference type="FunFam" id="3.30.230.70:FF:000004">
    <property type="entry name" value="Exosome complex component Rrp41"/>
    <property type="match status" value="1"/>
</dbReference>
<protein>
    <recommendedName>
        <fullName evidence="8">Putative exosome complex component RRP41</fullName>
    </recommendedName>
</protein>
<comment type="similarity">
    <text evidence="3">Belongs to the RNase PH family.</text>
</comment>
<evidence type="ECO:0000313" key="11">
    <source>
        <dbReference type="EMBL" id="CAH1404544.1"/>
    </source>
</evidence>
<proteinExistence type="inferred from homology"/>
<dbReference type="GO" id="GO:0000176">
    <property type="term" value="C:nuclear exosome (RNase complex)"/>
    <property type="evidence" value="ECO:0007669"/>
    <property type="project" value="TreeGrafter"/>
</dbReference>
<evidence type="ECO:0000259" key="10">
    <source>
        <dbReference type="Pfam" id="PF03725"/>
    </source>
</evidence>
<comment type="subcellular location">
    <subcellularLocation>
        <location evidence="1">Cytoplasm</location>
    </subcellularLocation>
    <subcellularLocation>
        <location evidence="2">Nucleus</location>
        <location evidence="2">Nucleolus</location>
    </subcellularLocation>
</comment>
<dbReference type="Proteomes" id="UP001152798">
    <property type="component" value="Chromosome 6"/>
</dbReference>
<dbReference type="PANTHER" id="PTHR11953:SF0">
    <property type="entry name" value="EXOSOME COMPLEX COMPONENT RRP41"/>
    <property type="match status" value="1"/>
</dbReference>
<name>A0A9P0MTL6_NEZVI</name>
<evidence type="ECO:0000256" key="6">
    <source>
        <dbReference type="ARBA" id="ARBA00058393"/>
    </source>
</evidence>
<reference evidence="11" key="1">
    <citation type="submission" date="2022-01" db="EMBL/GenBank/DDBJ databases">
        <authorList>
            <person name="King R."/>
        </authorList>
    </citation>
    <scope>NUCLEOTIDE SEQUENCE</scope>
</reference>
<evidence type="ECO:0000256" key="4">
    <source>
        <dbReference type="ARBA" id="ARBA00022490"/>
    </source>
</evidence>
<dbReference type="GO" id="GO:0071028">
    <property type="term" value="P:nuclear mRNA surveillance"/>
    <property type="evidence" value="ECO:0007669"/>
    <property type="project" value="TreeGrafter"/>
</dbReference>
<keyword evidence="5" id="KW-0271">Exosome</keyword>
<dbReference type="PANTHER" id="PTHR11953">
    <property type="entry name" value="EXOSOME COMPLEX COMPONENT"/>
    <property type="match status" value="1"/>
</dbReference>
<dbReference type="Pfam" id="PF01138">
    <property type="entry name" value="RNase_PH"/>
    <property type="match status" value="1"/>
</dbReference>
<dbReference type="Pfam" id="PF03725">
    <property type="entry name" value="RNase_PH_C"/>
    <property type="match status" value="1"/>
</dbReference>